<accession>A0ABX7C178</accession>
<dbReference type="RefSeq" id="WP_201661818.1">
    <property type="nucleotide sequence ID" value="NZ_CP068047.1"/>
</dbReference>
<protein>
    <recommendedName>
        <fullName evidence="3">Tetratricopeptide repeat protein</fullName>
    </recommendedName>
</protein>
<proteinExistence type="predicted"/>
<gene>
    <name evidence="1" type="ORF">JI749_07730</name>
</gene>
<dbReference type="Gene3D" id="1.25.40.10">
    <property type="entry name" value="Tetratricopeptide repeat domain"/>
    <property type="match status" value="1"/>
</dbReference>
<evidence type="ECO:0000313" key="2">
    <source>
        <dbReference type="Proteomes" id="UP000595460"/>
    </source>
</evidence>
<dbReference type="Proteomes" id="UP000595460">
    <property type="component" value="Chromosome"/>
</dbReference>
<evidence type="ECO:0008006" key="3">
    <source>
        <dbReference type="Google" id="ProtNLM"/>
    </source>
</evidence>
<dbReference type="SUPFAM" id="SSF48452">
    <property type="entry name" value="TPR-like"/>
    <property type="match status" value="1"/>
</dbReference>
<dbReference type="InterPro" id="IPR011990">
    <property type="entry name" value="TPR-like_helical_dom_sf"/>
</dbReference>
<dbReference type="EMBL" id="CP068047">
    <property type="protein sequence ID" value="QQR37487.1"/>
    <property type="molecule type" value="Genomic_DNA"/>
</dbReference>
<sequence length="166" mass="17989">MIEPRPADDGVSAILNHARALAEARDFESAIVQYKQLLDRDLDTPLRGEVLTNLGAALCLSVQGQRDEVAVAKLVQARGLLADAVPCRPRNLVPAAWATTRANLAVVCLALYEAIGNRDDLMAAHLALDGVEQAMQGAGDTAMHDWVLAIRDQLADLGDRRSTRRR</sequence>
<name>A0ABX7C178_9HYPH</name>
<reference evidence="1 2" key="1">
    <citation type="submission" date="2021-01" db="EMBL/GenBank/DDBJ databases">
        <title>Genome seq and assembly of Devosia sp. G19.</title>
        <authorList>
            <person name="Chhetri G."/>
        </authorList>
    </citation>
    <scope>NUCLEOTIDE SEQUENCE [LARGE SCALE GENOMIC DNA]</scope>
    <source>
        <strain evidence="1 2">G19</strain>
    </source>
</reference>
<evidence type="ECO:0000313" key="1">
    <source>
        <dbReference type="EMBL" id="QQR37487.1"/>
    </source>
</evidence>
<organism evidence="1 2">
    <name type="scientific">Devosia oryziradicis</name>
    <dbReference type="NCBI Taxonomy" id="2801335"/>
    <lineage>
        <taxon>Bacteria</taxon>
        <taxon>Pseudomonadati</taxon>
        <taxon>Pseudomonadota</taxon>
        <taxon>Alphaproteobacteria</taxon>
        <taxon>Hyphomicrobiales</taxon>
        <taxon>Devosiaceae</taxon>
        <taxon>Devosia</taxon>
    </lineage>
</organism>
<keyword evidence="2" id="KW-1185">Reference proteome</keyword>